<name>A0ABS6EHB3_9CLOT</name>
<evidence type="ECO:0008006" key="3">
    <source>
        <dbReference type="Google" id="ProtNLM"/>
    </source>
</evidence>
<sequence length="123" mass="14072">MSRNIESILAILLFSMASATSIVYSAYQFISFMLNKNRINYTMSTIIDTKTAFPESMKKNNSTWAMVRFRVNEKEYVSSSWIQVSMNVLVGDEIRIAYFKDNPSEIFTPNLNKAAIFFLIGIA</sequence>
<gene>
    <name evidence="1" type="ORF">KQI86_09700</name>
</gene>
<dbReference type="Proteomes" id="UP000726170">
    <property type="component" value="Unassembled WGS sequence"/>
</dbReference>
<evidence type="ECO:0000313" key="1">
    <source>
        <dbReference type="EMBL" id="MBU5484604.1"/>
    </source>
</evidence>
<keyword evidence="2" id="KW-1185">Reference proteome</keyword>
<dbReference type="EMBL" id="JAHLQF010000002">
    <property type="protein sequence ID" value="MBU5484604.1"/>
    <property type="molecule type" value="Genomic_DNA"/>
</dbReference>
<dbReference type="RefSeq" id="WP_216439073.1">
    <property type="nucleotide sequence ID" value="NZ_JAHLQF010000002.1"/>
</dbReference>
<protein>
    <recommendedName>
        <fullName evidence="3">DUF3592 domain-containing protein</fullName>
    </recommendedName>
</protein>
<organism evidence="1 2">
    <name type="scientific">Clostridium mobile</name>
    <dbReference type="NCBI Taxonomy" id="2841512"/>
    <lineage>
        <taxon>Bacteria</taxon>
        <taxon>Bacillati</taxon>
        <taxon>Bacillota</taxon>
        <taxon>Clostridia</taxon>
        <taxon>Eubacteriales</taxon>
        <taxon>Clostridiaceae</taxon>
        <taxon>Clostridium</taxon>
    </lineage>
</organism>
<accession>A0ABS6EHB3</accession>
<evidence type="ECO:0000313" key="2">
    <source>
        <dbReference type="Proteomes" id="UP000726170"/>
    </source>
</evidence>
<proteinExistence type="predicted"/>
<reference evidence="1 2" key="1">
    <citation type="submission" date="2021-06" db="EMBL/GenBank/DDBJ databases">
        <authorList>
            <person name="Sun Q."/>
            <person name="Li D."/>
        </authorList>
    </citation>
    <scope>NUCLEOTIDE SEQUENCE [LARGE SCALE GENOMIC DNA]</scope>
    <source>
        <strain evidence="1 2">MSJ-11</strain>
    </source>
</reference>
<comment type="caution">
    <text evidence="1">The sequence shown here is derived from an EMBL/GenBank/DDBJ whole genome shotgun (WGS) entry which is preliminary data.</text>
</comment>